<dbReference type="Proteomes" id="UP000014760">
    <property type="component" value="Unassembled WGS sequence"/>
</dbReference>
<dbReference type="OMA" id="DHLNVWC"/>
<evidence type="ECO:0000313" key="2">
    <source>
        <dbReference type="EnsemblMetazoa" id="CapteP202827"/>
    </source>
</evidence>
<name>R7T4K8_CAPTE</name>
<accession>R7T4K8</accession>
<evidence type="ECO:0000313" key="1">
    <source>
        <dbReference type="EMBL" id="ELT87977.1"/>
    </source>
</evidence>
<reference evidence="3" key="1">
    <citation type="submission" date="2012-12" db="EMBL/GenBank/DDBJ databases">
        <authorList>
            <person name="Hellsten U."/>
            <person name="Grimwood J."/>
            <person name="Chapman J.A."/>
            <person name="Shapiro H."/>
            <person name="Aerts A."/>
            <person name="Otillar R.P."/>
            <person name="Terry A.Y."/>
            <person name="Boore J.L."/>
            <person name="Simakov O."/>
            <person name="Marletaz F."/>
            <person name="Cho S.-J."/>
            <person name="Edsinger-Gonzales E."/>
            <person name="Havlak P."/>
            <person name="Kuo D.-H."/>
            <person name="Larsson T."/>
            <person name="Lv J."/>
            <person name="Arendt D."/>
            <person name="Savage R."/>
            <person name="Osoegawa K."/>
            <person name="de Jong P."/>
            <person name="Lindberg D.R."/>
            <person name="Seaver E.C."/>
            <person name="Weisblat D.A."/>
            <person name="Putnam N.H."/>
            <person name="Grigoriev I.V."/>
            <person name="Rokhsar D.S."/>
        </authorList>
    </citation>
    <scope>NUCLEOTIDE SEQUENCE</scope>
    <source>
        <strain evidence="3">I ESC-2004</strain>
    </source>
</reference>
<dbReference type="EMBL" id="KB312031">
    <property type="protein sequence ID" value="ELT87977.1"/>
    <property type="molecule type" value="Genomic_DNA"/>
</dbReference>
<dbReference type="HOGENOM" id="CLU_071397_0_0_1"/>
<evidence type="ECO:0000313" key="3">
    <source>
        <dbReference type="Proteomes" id="UP000014760"/>
    </source>
</evidence>
<gene>
    <name evidence="1" type="ORF">CAPTEDRAFT_202827</name>
</gene>
<dbReference type="EMBL" id="AMQN01015573">
    <property type="status" value="NOT_ANNOTATED_CDS"/>
    <property type="molecule type" value="Genomic_DNA"/>
</dbReference>
<keyword evidence="3" id="KW-1185">Reference proteome</keyword>
<dbReference type="EnsemblMetazoa" id="CapteT202827">
    <property type="protein sequence ID" value="CapteP202827"/>
    <property type="gene ID" value="CapteG202827"/>
</dbReference>
<organism evidence="1">
    <name type="scientific">Capitella teleta</name>
    <name type="common">Polychaete worm</name>
    <dbReference type="NCBI Taxonomy" id="283909"/>
    <lineage>
        <taxon>Eukaryota</taxon>
        <taxon>Metazoa</taxon>
        <taxon>Spiralia</taxon>
        <taxon>Lophotrochozoa</taxon>
        <taxon>Annelida</taxon>
        <taxon>Polychaeta</taxon>
        <taxon>Sedentaria</taxon>
        <taxon>Scolecida</taxon>
        <taxon>Capitellidae</taxon>
        <taxon>Capitella</taxon>
    </lineage>
</organism>
<dbReference type="PANTHER" id="PTHR47027:SF20">
    <property type="entry name" value="REVERSE TRANSCRIPTASE-LIKE PROTEIN WITH RNA-DIRECTED DNA POLYMERASE DOMAIN"/>
    <property type="match status" value="1"/>
</dbReference>
<reference evidence="1 3" key="2">
    <citation type="journal article" date="2013" name="Nature">
        <title>Insights into bilaterian evolution from three spiralian genomes.</title>
        <authorList>
            <person name="Simakov O."/>
            <person name="Marletaz F."/>
            <person name="Cho S.J."/>
            <person name="Edsinger-Gonzales E."/>
            <person name="Havlak P."/>
            <person name="Hellsten U."/>
            <person name="Kuo D.H."/>
            <person name="Larsson T."/>
            <person name="Lv J."/>
            <person name="Arendt D."/>
            <person name="Savage R."/>
            <person name="Osoegawa K."/>
            <person name="de Jong P."/>
            <person name="Grimwood J."/>
            <person name="Chapman J.A."/>
            <person name="Shapiro H."/>
            <person name="Aerts A."/>
            <person name="Otillar R.P."/>
            <person name="Terry A.Y."/>
            <person name="Boore J.L."/>
            <person name="Grigoriev I.V."/>
            <person name="Lindberg D.R."/>
            <person name="Seaver E.C."/>
            <person name="Weisblat D.A."/>
            <person name="Putnam N.H."/>
            <person name="Rokhsar D.S."/>
        </authorList>
    </citation>
    <scope>NUCLEOTIDE SEQUENCE</scope>
    <source>
        <strain evidence="1 3">I ESC-2004</strain>
    </source>
</reference>
<dbReference type="AlphaFoldDB" id="R7T4K8"/>
<proteinExistence type="predicted"/>
<sequence>MRGALWLTFLLFQDEKRVLPPFNDLTRNLKERCAPDGFLGWLHSLMLMDDTIILATSRQRANEKIGVLREFCRTSGMIINESKTQFMVINGEKDDRNAIIHDDLNITNCDMYTYFGARFTQDGRLTSSVKAQVAAKICHVVKFEAFVRRNPNASFAVKKKVFSAALIAAILYGCESWVSAASLKHATSMYSSCIRSLLGVRKTTATDLCLIEAGLPSLQEHVRDVQRRCIKKLTLERANDVDDPFMHVWRITQDAGTPAFKYAKALLDNTDAERIDATRERVLSSERSKFVTYRTMMNPALTTHPMYTDPTVCEYKRRALTKFRLSSHNLAIERGRWSRTPRHERLCTDCDLNAIQDEEHVLSVCPRFQIIRTDHPSVNFHLPDFL</sequence>
<protein>
    <submittedName>
        <fullName evidence="1 2">Uncharacterized protein</fullName>
    </submittedName>
</protein>
<reference evidence="2" key="3">
    <citation type="submission" date="2015-06" db="UniProtKB">
        <authorList>
            <consortium name="EnsemblMetazoa"/>
        </authorList>
    </citation>
    <scope>IDENTIFICATION</scope>
</reference>
<dbReference type="OrthoDB" id="3051324at2759"/>
<dbReference type="PANTHER" id="PTHR47027">
    <property type="entry name" value="REVERSE TRANSCRIPTASE DOMAIN-CONTAINING PROTEIN"/>
    <property type="match status" value="1"/>
</dbReference>